<name>A0A1H4EKX7_9BACT</name>
<dbReference type="InterPro" id="IPR045398">
    <property type="entry name" value="DUF6515"/>
</dbReference>
<keyword evidence="3" id="KW-1185">Reference proteome</keyword>
<dbReference type="AlphaFoldDB" id="A0A1H4EKX7"/>
<accession>A0A1H4EKX7</accession>
<evidence type="ECO:0000313" key="2">
    <source>
        <dbReference type="EMBL" id="SEA85220.1"/>
    </source>
</evidence>
<dbReference type="Proteomes" id="UP000199409">
    <property type="component" value="Unassembled WGS sequence"/>
</dbReference>
<reference evidence="2 3" key="1">
    <citation type="submission" date="2016-10" db="EMBL/GenBank/DDBJ databases">
        <authorList>
            <person name="de Groot N.N."/>
        </authorList>
    </citation>
    <scope>NUCLEOTIDE SEQUENCE [LARGE SCALE GENOMIC DNA]</scope>
    <source>
        <strain evidence="2 3">DSM 7343</strain>
    </source>
</reference>
<dbReference type="RefSeq" id="WP_092351046.1">
    <property type="nucleotide sequence ID" value="NZ_FNQN01000026.1"/>
</dbReference>
<sequence>MLNKRIHFYAILLIVNVFLLSSTGWAAPGHGPVGAGFQEHPGYVFDQRYHHNNYYPPRGAMVNELPRGYRVVHHRENSYYFYGGAWYRPSGPRFVVVSPPVGLMIPFLPHAYTTIWVGGIPYYYADDTYYRWAPERNVYIVSEAPPESEVIEEPAVPSKLFVYPKQGQSAQQQATDRYECHSWAKGQTGFDPTLPGGGVPAVQNASRRQDYNRAIKACLEERGYSVR</sequence>
<evidence type="ECO:0008006" key="4">
    <source>
        <dbReference type="Google" id="ProtNLM"/>
    </source>
</evidence>
<dbReference type="Pfam" id="PF20125">
    <property type="entry name" value="DUF6515"/>
    <property type="match status" value="1"/>
</dbReference>
<evidence type="ECO:0000313" key="3">
    <source>
        <dbReference type="Proteomes" id="UP000199409"/>
    </source>
</evidence>
<evidence type="ECO:0000256" key="1">
    <source>
        <dbReference type="SAM" id="SignalP"/>
    </source>
</evidence>
<keyword evidence="1" id="KW-0732">Signal</keyword>
<dbReference type="STRING" id="37625.SAMN05660420_03412"/>
<feature type="signal peptide" evidence="1">
    <location>
        <begin position="1"/>
        <end position="26"/>
    </location>
</feature>
<protein>
    <recommendedName>
        <fullName evidence="4">Glycine zipper family protein</fullName>
    </recommendedName>
</protein>
<organism evidence="2 3">
    <name type="scientific">Desulfuromusa kysingii</name>
    <dbReference type="NCBI Taxonomy" id="37625"/>
    <lineage>
        <taxon>Bacteria</taxon>
        <taxon>Pseudomonadati</taxon>
        <taxon>Thermodesulfobacteriota</taxon>
        <taxon>Desulfuromonadia</taxon>
        <taxon>Desulfuromonadales</taxon>
        <taxon>Geopsychrobacteraceae</taxon>
        <taxon>Desulfuromusa</taxon>
    </lineage>
</organism>
<dbReference type="OrthoDB" id="8565211at2"/>
<gene>
    <name evidence="2" type="ORF">SAMN05660420_03412</name>
</gene>
<feature type="chain" id="PRO_5011627766" description="Glycine zipper family protein" evidence="1">
    <location>
        <begin position="27"/>
        <end position="227"/>
    </location>
</feature>
<proteinExistence type="predicted"/>
<dbReference type="EMBL" id="FNQN01000026">
    <property type="protein sequence ID" value="SEA85220.1"/>
    <property type="molecule type" value="Genomic_DNA"/>
</dbReference>